<dbReference type="AlphaFoldDB" id="A0A176WHM2"/>
<gene>
    <name evidence="3" type="ORF">AXG93_512s1010</name>
</gene>
<protein>
    <submittedName>
        <fullName evidence="3">Uncharacterized protein</fullName>
    </submittedName>
</protein>
<evidence type="ECO:0000256" key="2">
    <source>
        <dbReference type="SAM" id="MobiDB-lite"/>
    </source>
</evidence>
<sequence length="223" mass="25276">MEGPSEVLIEVPADASAEPLKEEMEIVRPNSLSSERTRSAGSEETPHPKTSEELVKELTLSDKVLAQVVAQVGGTVVDATNIALPSSPAEEVRSAEETKTLEEEPKELIVSFLDFLQDSVVPVLKYLDGKREKYDVSKEARFYVQMLQEQLGKADMRLQESQRRMKKAEEAYRQLRDETTDELKLRLEKCLNGFAMWRLQMVKWLKLDSLERRLMSTKTSGSA</sequence>
<evidence type="ECO:0000313" key="4">
    <source>
        <dbReference type="Proteomes" id="UP000077202"/>
    </source>
</evidence>
<feature type="compositionally biased region" description="Polar residues" evidence="2">
    <location>
        <begin position="30"/>
        <end position="42"/>
    </location>
</feature>
<proteinExistence type="predicted"/>
<accession>A0A176WHM2</accession>
<keyword evidence="4" id="KW-1185">Reference proteome</keyword>
<feature type="coiled-coil region" evidence="1">
    <location>
        <begin position="144"/>
        <end position="178"/>
    </location>
</feature>
<reference evidence="3" key="1">
    <citation type="submission" date="2016-03" db="EMBL/GenBank/DDBJ databases">
        <title>Mechanisms controlling the formation of the plant cell surface in tip-growing cells are functionally conserved among land plants.</title>
        <authorList>
            <person name="Honkanen S."/>
            <person name="Jones V.A."/>
            <person name="Morieri G."/>
            <person name="Champion C."/>
            <person name="Hetherington A.J."/>
            <person name="Kelly S."/>
            <person name="Saint-Marcoux D."/>
            <person name="Proust H."/>
            <person name="Prescott H."/>
            <person name="Dolan L."/>
        </authorList>
    </citation>
    <scope>NUCLEOTIDE SEQUENCE [LARGE SCALE GENOMIC DNA]</scope>
    <source>
        <tissue evidence="3">Whole gametophyte</tissue>
    </source>
</reference>
<keyword evidence="1" id="KW-0175">Coiled coil</keyword>
<name>A0A176WHM2_MARPO</name>
<dbReference type="Proteomes" id="UP000077202">
    <property type="component" value="Unassembled WGS sequence"/>
</dbReference>
<dbReference type="EMBL" id="LVLJ01000740">
    <property type="protein sequence ID" value="OAE32748.1"/>
    <property type="molecule type" value="Genomic_DNA"/>
</dbReference>
<organism evidence="3 4">
    <name type="scientific">Marchantia polymorpha subsp. ruderalis</name>
    <dbReference type="NCBI Taxonomy" id="1480154"/>
    <lineage>
        <taxon>Eukaryota</taxon>
        <taxon>Viridiplantae</taxon>
        <taxon>Streptophyta</taxon>
        <taxon>Embryophyta</taxon>
        <taxon>Marchantiophyta</taxon>
        <taxon>Marchantiopsida</taxon>
        <taxon>Marchantiidae</taxon>
        <taxon>Marchantiales</taxon>
        <taxon>Marchantiaceae</taxon>
        <taxon>Marchantia</taxon>
    </lineage>
</organism>
<feature type="region of interest" description="Disordered" evidence="2">
    <location>
        <begin position="1"/>
        <end position="52"/>
    </location>
</feature>
<evidence type="ECO:0000313" key="3">
    <source>
        <dbReference type="EMBL" id="OAE32748.1"/>
    </source>
</evidence>
<evidence type="ECO:0000256" key="1">
    <source>
        <dbReference type="SAM" id="Coils"/>
    </source>
</evidence>
<comment type="caution">
    <text evidence="3">The sequence shown here is derived from an EMBL/GenBank/DDBJ whole genome shotgun (WGS) entry which is preliminary data.</text>
</comment>